<evidence type="ECO:0000313" key="7">
    <source>
        <dbReference type="Proteomes" id="UP000076404"/>
    </source>
</evidence>
<keyword evidence="7" id="KW-1185">Reference proteome</keyword>
<protein>
    <recommendedName>
        <fullName evidence="4">Flagella basal body P-ring formation protein FlgA</fullName>
    </recommendedName>
</protein>
<dbReference type="AlphaFoldDB" id="A0A143BHU3"/>
<dbReference type="KEGG" id="gph:GEMMAAP_02255"/>
<evidence type="ECO:0000256" key="4">
    <source>
        <dbReference type="RuleBase" id="RU362063"/>
    </source>
</evidence>
<gene>
    <name evidence="6" type="ORF">GEMMAAP_02255</name>
</gene>
<accession>A0A143BHU3</accession>
<comment type="subcellular location">
    <subcellularLocation>
        <location evidence="1 4">Periplasm</location>
    </subcellularLocation>
</comment>
<keyword evidence="4" id="KW-1005">Bacterial flagellum biogenesis</keyword>
<dbReference type="RefSeq" id="WP_026849258.1">
    <property type="nucleotide sequence ID" value="NZ_CP011454.1"/>
</dbReference>
<reference evidence="6 7" key="2">
    <citation type="journal article" date="2016" name="Environ. Microbiol. Rep.">
        <title>Metagenomic evidence for the presence of phototrophic Gemmatimonadetes bacteria in diverse environments.</title>
        <authorList>
            <person name="Zeng Y."/>
            <person name="Baumbach J."/>
            <person name="Barbosa E.G."/>
            <person name="Azevedo V."/>
            <person name="Zhang C."/>
            <person name="Koblizek M."/>
        </authorList>
    </citation>
    <scope>NUCLEOTIDE SEQUENCE [LARGE SCALE GENOMIC DNA]</scope>
    <source>
        <strain evidence="6 7">AP64</strain>
    </source>
</reference>
<dbReference type="InterPro" id="IPR039246">
    <property type="entry name" value="Flagellar_FlgA"/>
</dbReference>
<evidence type="ECO:0000256" key="1">
    <source>
        <dbReference type="ARBA" id="ARBA00004418"/>
    </source>
</evidence>
<evidence type="ECO:0000256" key="2">
    <source>
        <dbReference type="ARBA" id="ARBA00022729"/>
    </source>
</evidence>
<dbReference type="OrthoDB" id="9856788at2"/>
<comment type="function">
    <text evidence="4">Involved in the assembly process of the P-ring formation. It may associate with FlgF on the rod constituting a structure essential for the P-ring assembly or may act as a modulator protein for the P-ring assembly.</text>
</comment>
<comment type="similarity">
    <text evidence="4">Belongs to the FlgA family.</text>
</comment>
<dbReference type="GO" id="GO:0042597">
    <property type="term" value="C:periplasmic space"/>
    <property type="evidence" value="ECO:0007669"/>
    <property type="project" value="UniProtKB-SubCell"/>
</dbReference>
<feature type="chain" id="PRO_5007357135" description="Flagella basal body P-ring formation protein FlgA" evidence="4">
    <location>
        <begin position="24"/>
        <end position="162"/>
    </location>
</feature>
<name>A0A143BHU3_9BACT</name>
<dbReference type="InterPro" id="IPR013974">
    <property type="entry name" value="SAF"/>
</dbReference>
<dbReference type="PANTHER" id="PTHR36307:SF1">
    <property type="entry name" value="FLAGELLA BASAL BODY P-RING FORMATION PROTEIN FLGA"/>
    <property type="match status" value="1"/>
</dbReference>
<dbReference type="SMART" id="SM00858">
    <property type="entry name" value="SAF"/>
    <property type="match status" value="1"/>
</dbReference>
<evidence type="ECO:0000256" key="3">
    <source>
        <dbReference type="ARBA" id="ARBA00022764"/>
    </source>
</evidence>
<feature type="signal peptide" evidence="4">
    <location>
        <begin position="1"/>
        <end position="23"/>
    </location>
</feature>
<dbReference type="Pfam" id="PF13144">
    <property type="entry name" value="ChapFlgA"/>
    <property type="match status" value="1"/>
</dbReference>
<reference evidence="6 7" key="1">
    <citation type="journal article" date="2014" name="Proc. Natl. Acad. Sci. U.S.A.">
        <title>Functional type 2 photosynthetic reaction centers found in the rare bacterial phylum Gemmatimonadetes.</title>
        <authorList>
            <person name="Zeng Y."/>
            <person name="Feng F."/>
            <person name="Medova H."/>
            <person name="Dean J."/>
            <person name="Koblizek M."/>
        </authorList>
    </citation>
    <scope>NUCLEOTIDE SEQUENCE [LARGE SCALE GENOMIC DNA]</scope>
    <source>
        <strain evidence="6 7">AP64</strain>
    </source>
</reference>
<dbReference type="CDD" id="cd11614">
    <property type="entry name" value="SAF_CpaB_FlgA_like"/>
    <property type="match status" value="1"/>
</dbReference>
<dbReference type="Proteomes" id="UP000076404">
    <property type="component" value="Chromosome"/>
</dbReference>
<dbReference type="eggNOG" id="COG1261">
    <property type="taxonomic scope" value="Bacteria"/>
</dbReference>
<keyword evidence="3 4" id="KW-0574">Periplasm</keyword>
<dbReference type="EMBL" id="CP011454">
    <property type="protein sequence ID" value="AMW03974.1"/>
    <property type="molecule type" value="Genomic_DNA"/>
</dbReference>
<evidence type="ECO:0000259" key="5">
    <source>
        <dbReference type="SMART" id="SM00858"/>
    </source>
</evidence>
<dbReference type="Gene3D" id="2.30.30.760">
    <property type="match status" value="1"/>
</dbReference>
<keyword evidence="2 4" id="KW-0732">Signal</keyword>
<dbReference type="InterPro" id="IPR017585">
    <property type="entry name" value="SAF_FlgA"/>
</dbReference>
<dbReference type="GO" id="GO:0044780">
    <property type="term" value="P:bacterial-type flagellum assembly"/>
    <property type="evidence" value="ECO:0007669"/>
    <property type="project" value="InterPro"/>
</dbReference>
<feature type="domain" description="SAF" evidence="5">
    <location>
        <begin position="38"/>
        <end position="101"/>
    </location>
</feature>
<dbReference type="STRING" id="1379270.GEMMAAP_02255"/>
<organism evidence="6 7">
    <name type="scientific">Gemmatimonas phototrophica</name>
    <dbReference type="NCBI Taxonomy" id="1379270"/>
    <lineage>
        <taxon>Bacteria</taxon>
        <taxon>Pseudomonadati</taxon>
        <taxon>Gemmatimonadota</taxon>
        <taxon>Gemmatimonadia</taxon>
        <taxon>Gemmatimonadales</taxon>
        <taxon>Gemmatimonadaceae</taxon>
        <taxon>Gemmatimonas</taxon>
    </lineage>
</organism>
<sequence length="162" mass="17208">MSFVSRHLVALGALLVLPFVLHAQTAAATPLKSDQRRVSLTVATRALARGEALQLTDIAVVDTIITWRWNGQSPDTTRALPGWVTRRPIMAGEVLRAPAVSPAPLIESGATVKAIWQDGPITLVINGVATNTATAGAPVGVRINRTRRLDGVAIAPNTVRLR</sequence>
<evidence type="ECO:0000313" key="6">
    <source>
        <dbReference type="EMBL" id="AMW03974.1"/>
    </source>
</evidence>
<dbReference type="PANTHER" id="PTHR36307">
    <property type="entry name" value="FLAGELLA BASAL BODY P-RING FORMATION PROTEIN FLGA"/>
    <property type="match status" value="1"/>
</dbReference>
<dbReference type="NCBIfam" id="TIGR03170">
    <property type="entry name" value="flgA_cterm"/>
    <property type="match status" value="1"/>
</dbReference>
<proteinExistence type="inferred from homology"/>